<gene>
    <name evidence="4" type="ORF">A3770_07p48790</name>
</gene>
<evidence type="ECO:0000256" key="3">
    <source>
        <dbReference type="SAM" id="SignalP"/>
    </source>
</evidence>
<dbReference type="AlphaFoldDB" id="A0A5B8MPU4"/>
<keyword evidence="2" id="KW-0472">Membrane</keyword>
<reference evidence="4 5" key="1">
    <citation type="submission" date="2018-07" db="EMBL/GenBank/DDBJ databases">
        <title>The complete nuclear genome of the prasinophyte Chloropicon primus (CCMP1205).</title>
        <authorList>
            <person name="Pombert J.-F."/>
            <person name="Otis C."/>
            <person name="Turmel M."/>
            <person name="Lemieux C."/>
        </authorList>
    </citation>
    <scope>NUCLEOTIDE SEQUENCE [LARGE SCALE GENOMIC DNA]</scope>
    <source>
        <strain evidence="4 5">CCMP1205</strain>
    </source>
</reference>
<accession>A0A5B8MPU4</accession>
<keyword evidence="3" id="KW-0732">Signal</keyword>
<feature type="compositionally biased region" description="Basic and acidic residues" evidence="1">
    <location>
        <begin position="385"/>
        <end position="410"/>
    </location>
</feature>
<keyword evidence="2" id="KW-0812">Transmembrane</keyword>
<sequence>MGSKVLLSFFIAVALALSVFLAGVCATRANHLHQARQEVEVVVQTRTTRALREKGALGGAKGQVPWNRNLLYEEDYEEDYEGQDYGDGYNNNEGGYGDGYDDVYDYEDDYEPWDEQGEDPNDGGSVGGEEDYDDDDYGEGADLGFDDEEGEGEGDQGQDDYEEDFGDYYDDGNEDTEFFGSDSEGDGNREGGKGTRGGDGDEAEELEDEGEWDEDDAFGFENGDESFTSFCVSAISPEIKDDVSGGVCDILVSGLDDNISQTHLKVDGVYKPVSCMNGYLKYSPAEGEDARMIAFDVDFEEWGFYNSTEVAQENLILHGSSFLARVPHEVEAWYCDRKVCETDAVNEHFWTPITTATISCITQEEEDRRVVMMGERKNKIIFPDEESRRKGEMQHDHSEMDGLRGGDDRAGGGSSGVLNTFTVLAGFILVGVPVYIYKKQSKMMQAGKIPRATKVRFAN</sequence>
<name>A0A5B8MPU4_9CHLO</name>
<feature type="compositionally biased region" description="Basic and acidic residues" evidence="1">
    <location>
        <begin position="186"/>
        <end position="199"/>
    </location>
</feature>
<feature type="signal peptide" evidence="3">
    <location>
        <begin position="1"/>
        <end position="26"/>
    </location>
</feature>
<dbReference type="EMBL" id="CP031040">
    <property type="protein sequence ID" value="QDZ22361.1"/>
    <property type="molecule type" value="Genomic_DNA"/>
</dbReference>
<feature type="region of interest" description="Disordered" evidence="1">
    <location>
        <begin position="81"/>
        <end position="219"/>
    </location>
</feature>
<organism evidence="4 5">
    <name type="scientific">Chloropicon primus</name>
    <dbReference type="NCBI Taxonomy" id="1764295"/>
    <lineage>
        <taxon>Eukaryota</taxon>
        <taxon>Viridiplantae</taxon>
        <taxon>Chlorophyta</taxon>
        <taxon>Chloropicophyceae</taxon>
        <taxon>Chloropicales</taxon>
        <taxon>Chloropicaceae</taxon>
        <taxon>Chloropicon</taxon>
    </lineage>
</organism>
<evidence type="ECO:0000313" key="4">
    <source>
        <dbReference type="EMBL" id="QDZ22361.1"/>
    </source>
</evidence>
<proteinExistence type="predicted"/>
<feature type="compositionally biased region" description="Acidic residues" evidence="1">
    <location>
        <begin position="128"/>
        <end position="177"/>
    </location>
</feature>
<evidence type="ECO:0000256" key="1">
    <source>
        <dbReference type="SAM" id="MobiDB-lite"/>
    </source>
</evidence>
<keyword evidence="5" id="KW-1185">Reference proteome</keyword>
<feature type="compositionally biased region" description="Acidic residues" evidence="1">
    <location>
        <begin position="200"/>
        <end position="219"/>
    </location>
</feature>
<evidence type="ECO:0000313" key="5">
    <source>
        <dbReference type="Proteomes" id="UP000316726"/>
    </source>
</evidence>
<protein>
    <submittedName>
        <fullName evidence="4">Uncharacterized protein</fullName>
    </submittedName>
</protein>
<feature type="region of interest" description="Disordered" evidence="1">
    <location>
        <begin position="385"/>
        <end position="411"/>
    </location>
</feature>
<feature type="compositionally biased region" description="Acidic residues" evidence="1">
    <location>
        <begin position="99"/>
        <end position="121"/>
    </location>
</feature>
<dbReference type="Proteomes" id="UP000316726">
    <property type="component" value="Chromosome 7"/>
</dbReference>
<evidence type="ECO:0000256" key="2">
    <source>
        <dbReference type="SAM" id="Phobius"/>
    </source>
</evidence>
<feature type="transmembrane region" description="Helical" evidence="2">
    <location>
        <begin position="417"/>
        <end position="437"/>
    </location>
</feature>
<feature type="chain" id="PRO_5022799615" evidence="3">
    <location>
        <begin position="27"/>
        <end position="459"/>
    </location>
</feature>
<keyword evidence="2" id="KW-1133">Transmembrane helix</keyword>